<dbReference type="PANTHER" id="PTHR45453">
    <property type="entry name" value="PHOSPHATE REGULON SENSOR PROTEIN PHOR"/>
    <property type="match status" value="1"/>
</dbReference>
<gene>
    <name evidence="11" type="ORF">HMPREF9470_03344</name>
</gene>
<evidence type="ECO:0000256" key="4">
    <source>
        <dbReference type="ARBA" id="ARBA00022553"/>
    </source>
</evidence>
<comment type="catalytic activity">
    <reaction evidence="1">
        <text>ATP + protein L-histidine = ADP + protein N-phospho-L-histidine.</text>
        <dbReference type="EC" id="2.7.13.3"/>
    </reaction>
</comment>
<evidence type="ECO:0000256" key="2">
    <source>
        <dbReference type="ARBA" id="ARBA00004370"/>
    </source>
</evidence>
<keyword evidence="5" id="KW-0808">Transferase</keyword>
<proteinExistence type="predicted"/>
<dbReference type="RefSeq" id="WP_007859131.1">
    <property type="nucleotide sequence ID" value="NZ_KQ235879.1"/>
</dbReference>
<accession>A0A0J9C1U3</accession>
<dbReference type="InterPro" id="IPR005467">
    <property type="entry name" value="His_kinase_dom"/>
</dbReference>
<evidence type="ECO:0000256" key="6">
    <source>
        <dbReference type="ARBA" id="ARBA00022777"/>
    </source>
</evidence>
<dbReference type="GO" id="GO:0004721">
    <property type="term" value="F:phosphoprotein phosphatase activity"/>
    <property type="evidence" value="ECO:0007669"/>
    <property type="project" value="TreeGrafter"/>
</dbReference>
<dbReference type="Pfam" id="PF00512">
    <property type="entry name" value="HisKA"/>
    <property type="match status" value="1"/>
</dbReference>
<feature type="transmembrane region" description="Helical" evidence="8">
    <location>
        <begin position="170"/>
        <end position="189"/>
    </location>
</feature>
<organism evidence="11 12">
    <name type="scientific">[Clostridium] citroniae WAL-19142</name>
    <dbReference type="NCBI Taxonomy" id="742734"/>
    <lineage>
        <taxon>Bacteria</taxon>
        <taxon>Bacillati</taxon>
        <taxon>Bacillota</taxon>
        <taxon>Clostridia</taxon>
        <taxon>Lachnospirales</taxon>
        <taxon>Lachnospiraceae</taxon>
        <taxon>Enterocloster</taxon>
    </lineage>
</organism>
<dbReference type="GO" id="GO:0005886">
    <property type="term" value="C:plasma membrane"/>
    <property type="evidence" value="ECO:0007669"/>
    <property type="project" value="TreeGrafter"/>
</dbReference>
<keyword evidence="8" id="KW-0472">Membrane</keyword>
<name>A0A0J9C1U3_9FIRM</name>
<dbReference type="AlphaFoldDB" id="A0A0J9C1U3"/>
<keyword evidence="4" id="KW-0597">Phosphoprotein</keyword>
<dbReference type="SUPFAM" id="SSF47384">
    <property type="entry name" value="Homodimeric domain of signal transducing histidine kinase"/>
    <property type="match status" value="1"/>
</dbReference>
<evidence type="ECO:0000259" key="10">
    <source>
        <dbReference type="PROSITE" id="PS50885"/>
    </source>
</evidence>
<dbReference type="Gene3D" id="1.10.287.130">
    <property type="match status" value="1"/>
</dbReference>
<feature type="domain" description="Histidine kinase" evidence="9">
    <location>
        <begin position="251"/>
        <end position="466"/>
    </location>
</feature>
<dbReference type="GO" id="GO:0016036">
    <property type="term" value="P:cellular response to phosphate starvation"/>
    <property type="evidence" value="ECO:0007669"/>
    <property type="project" value="TreeGrafter"/>
</dbReference>
<protein>
    <recommendedName>
        <fullName evidence="3">histidine kinase</fullName>
        <ecNumber evidence="3">2.7.13.3</ecNumber>
    </recommendedName>
</protein>
<dbReference type="SMART" id="SM00388">
    <property type="entry name" value="HisKA"/>
    <property type="match status" value="1"/>
</dbReference>
<dbReference type="PROSITE" id="PS50109">
    <property type="entry name" value="HIS_KIN"/>
    <property type="match status" value="1"/>
</dbReference>
<dbReference type="InterPro" id="IPR003594">
    <property type="entry name" value="HATPase_dom"/>
</dbReference>
<keyword evidence="6" id="KW-0418">Kinase</keyword>
<dbReference type="Gene3D" id="3.30.565.10">
    <property type="entry name" value="Histidine kinase-like ATPase, C-terminal domain"/>
    <property type="match status" value="1"/>
</dbReference>
<evidence type="ECO:0000256" key="3">
    <source>
        <dbReference type="ARBA" id="ARBA00012438"/>
    </source>
</evidence>
<dbReference type="Proteomes" id="UP000037392">
    <property type="component" value="Unassembled WGS sequence"/>
</dbReference>
<dbReference type="InterPro" id="IPR050351">
    <property type="entry name" value="BphY/WalK/GraS-like"/>
</dbReference>
<keyword evidence="7" id="KW-0902">Two-component regulatory system</keyword>
<feature type="domain" description="HAMP" evidence="10">
    <location>
        <begin position="190"/>
        <end position="243"/>
    </location>
</feature>
<dbReference type="Gene3D" id="6.10.340.10">
    <property type="match status" value="1"/>
</dbReference>
<dbReference type="CDD" id="cd00075">
    <property type="entry name" value="HATPase"/>
    <property type="match status" value="1"/>
</dbReference>
<dbReference type="InterPro" id="IPR036097">
    <property type="entry name" value="HisK_dim/P_sf"/>
</dbReference>
<evidence type="ECO:0000259" key="9">
    <source>
        <dbReference type="PROSITE" id="PS50109"/>
    </source>
</evidence>
<dbReference type="InterPro" id="IPR004358">
    <property type="entry name" value="Sig_transdc_His_kin-like_C"/>
</dbReference>
<dbReference type="GeneID" id="93162124"/>
<evidence type="ECO:0000256" key="5">
    <source>
        <dbReference type="ARBA" id="ARBA00022679"/>
    </source>
</evidence>
<dbReference type="GO" id="GO:0000155">
    <property type="term" value="F:phosphorelay sensor kinase activity"/>
    <property type="evidence" value="ECO:0007669"/>
    <property type="project" value="InterPro"/>
</dbReference>
<dbReference type="InterPro" id="IPR036890">
    <property type="entry name" value="HATPase_C_sf"/>
</dbReference>
<dbReference type="PANTHER" id="PTHR45453:SF1">
    <property type="entry name" value="PHOSPHATE REGULON SENSOR PROTEIN PHOR"/>
    <property type="match status" value="1"/>
</dbReference>
<dbReference type="PROSITE" id="PS50885">
    <property type="entry name" value="HAMP"/>
    <property type="match status" value="1"/>
</dbReference>
<dbReference type="PATRIC" id="fig|742734.4.peg.3581"/>
<dbReference type="Pfam" id="PF00672">
    <property type="entry name" value="HAMP"/>
    <property type="match status" value="1"/>
</dbReference>
<dbReference type="SUPFAM" id="SSF55874">
    <property type="entry name" value="ATPase domain of HSP90 chaperone/DNA topoisomerase II/histidine kinase"/>
    <property type="match status" value="1"/>
</dbReference>
<dbReference type="SMART" id="SM00387">
    <property type="entry name" value="HATPase_c"/>
    <property type="match status" value="1"/>
</dbReference>
<dbReference type="OrthoDB" id="9786919at2"/>
<evidence type="ECO:0000313" key="12">
    <source>
        <dbReference type="Proteomes" id="UP000037392"/>
    </source>
</evidence>
<evidence type="ECO:0000256" key="7">
    <source>
        <dbReference type="ARBA" id="ARBA00023012"/>
    </source>
</evidence>
<dbReference type="EMBL" id="ADLK01000024">
    <property type="protein sequence ID" value="KMW18434.1"/>
    <property type="molecule type" value="Genomic_DNA"/>
</dbReference>
<reference evidence="11 12" key="1">
    <citation type="submission" date="2011-04" db="EMBL/GenBank/DDBJ databases">
        <title>The Genome Sequence of Clostridium citroniae WAL-19142.</title>
        <authorList>
            <consortium name="The Broad Institute Genome Sequencing Platform"/>
            <person name="Earl A."/>
            <person name="Ward D."/>
            <person name="Feldgarden M."/>
            <person name="Gevers D."/>
            <person name="Warren Y.A."/>
            <person name="Tyrrell K.L."/>
            <person name="Citron D.M."/>
            <person name="Goldstein E.J."/>
            <person name="Daigneault M."/>
            <person name="Allen-Vercoe E."/>
            <person name="Young S.K."/>
            <person name="Zeng Q."/>
            <person name="Gargeya S."/>
            <person name="Fitzgerald M."/>
            <person name="Haas B."/>
            <person name="Abouelleil A."/>
            <person name="Alvarado L."/>
            <person name="Arachchi H.M."/>
            <person name="Berlin A."/>
            <person name="Brown A."/>
            <person name="Chapman S.B."/>
            <person name="Chen Z."/>
            <person name="Dunbar C."/>
            <person name="Freedman E."/>
            <person name="Gearin G."/>
            <person name="Gellesch M."/>
            <person name="Goldberg J."/>
            <person name="Griggs A."/>
            <person name="Gujja S."/>
            <person name="Heilman E.R."/>
            <person name="Heiman D."/>
            <person name="Howarth C."/>
            <person name="Larson L."/>
            <person name="Lui A."/>
            <person name="MacDonald P.J."/>
            <person name="Mehta T."/>
            <person name="Montmayeur A."/>
            <person name="Murphy C."/>
            <person name="Neiman D."/>
            <person name="Pearson M."/>
            <person name="Priest M."/>
            <person name="Roberts A."/>
            <person name="Saif S."/>
            <person name="Shea T."/>
            <person name="Shenoy N."/>
            <person name="Sisk P."/>
            <person name="Stolte C."/>
            <person name="Sykes S."/>
            <person name="White J."/>
            <person name="Yandava C."/>
            <person name="Wortman J."/>
            <person name="Nusbaum C."/>
            <person name="Birren B."/>
        </authorList>
    </citation>
    <scope>NUCLEOTIDE SEQUENCE [LARGE SCALE GENOMIC DNA]</scope>
    <source>
        <strain evidence="11 12">WAL-19142</strain>
    </source>
</reference>
<dbReference type="EC" id="2.7.13.3" evidence="3"/>
<comment type="subcellular location">
    <subcellularLocation>
        <location evidence="2">Membrane</location>
    </subcellularLocation>
</comment>
<keyword evidence="8" id="KW-0812">Transmembrane</keyword>
<dbReference type="InterPro" id="IPR003661">
    <property type="entry name" value="HisK_dim/P_dom"/>
</dbReference>
<dbReference type="InterPro" id="IPR003660">
    <property type="entry name" value="HAMP_dom"/>
</dbReference>
<evidence type="ECO:0000313" key="11">
    <source>
        <dbReference type="EMBL" id="KMW18434.1"/>
    </source>
</evidence>
<feature type="transmembrane region" description="Helical" evidence="8">
    <location>
        <begin position="7"/>
        <end position="28"/>
    </location>
</feature>
<comment type="caution">
    <text evidence="11">The sequence shown here is derived from an EMBL/GenBank/DDBJ whole genome shotgun (WGS) entry which is preliminary data.</text>
</comment>
<dbReference type="PRINTS" id="PR00344">
    <property type="entry name" value="BCTRLSENSOR"/>
</dbReference>
<evidence type="ECO:0000256" key="1">
    <source>
        <dbReference type="ARBA" id="ARBA00000085"/>
    </source>
</evidence>
<dbReference type="CDD" id="cd00082">
    <property type="entry name" value="HisKA"/>
    <property type="match status" value="1"/>
</dbReference>
<sequence length="467" mass="52854">MKKSLKNILIISYSIMALLIVLGLSLFFNIMADSLFEQYAIKQQRTQIDQMISQIDQLYDEKTGTFDQKGIEIIGYAALQNGLIIHVQAENSEMDWDMRTHRSHECDMILKHAEGKMKERYPNFNGSYTQETYTLDRGGTPFGTLKVGYYGPYSLNDQELELMGNLNHSLLVIGAIALLGVVILGTLIARAVSKPIDSVILVAQKIAGGEYGAQARTGQGMRETSHMVEAINEMSLALEKEEKQKRQITSDVAHELRTPLTNLQSHMEAMIDGIWDPTSERLKSCHAEILRLVRIVEQLQELYSLENCRQELNRTEFEFCSLCREVFHDFEIRIRAKEIVMEIDAQQGDRLYADYFRIKQCLVNLLSNALTYTPEGGTIRVTYRTQEDGKIVISVEDNGIGVPKEELPFLFDRFYRVDKSRSKKTGGMGIGLSITKAIVEQHGGRIHGESREGGGTRFVIKLPGKNK</sequence>
<dbReference type="FunFam" id="3.30.565.10:FF:000006">
    <property type="entry name" value="Sensor histidine kinase WalK"/>
    <property type="match status" value="1"/>
</dbReference>
<evidence type="ECO:0000256" key="8">
    <source>
        <dbReference type="SAM" id="Phobius"/>
    </source>
</evidence>
<dbReference type="Pfam" id="PF02518">
    <property type="entry name" value="HATPase_c"/>
    <property type="match status" value="1"/>
</dbReference>
<keyword evidence="8" id="KW-1133">Transmembrane helix</keyword>